<dbReference type="AlphaFoldDB" id="A0A366LE39"/>
<dbReference type="Proteomes" id="UP000252081">
    <property type="component" value="Unassembled WGS sequence"/>
</dbReference>
<protein>
    <recommendedName>
        <fullName evidence="1">Endonuclease GajA/Old nuclease/RecF-like AAA domain-containing protein</fullName>
    </recommendedName>
</protein>
<dbReference type="SUPFAM" id="SSF52540">
    <property type="entry name" value="P-loop containing nucleoside triphosphate hydrolases"/>
    <property type="match status" value="1"/>
</dbReference>
<feature type="domain" description="Endonuclease GajA/Old nuclease/RecF-like AAA" evidence="1">
    <location>
        <begin position="297"/>
        <end position="757"/>
    </location>
</feature>
<reference evidence="2 3" key="1">
    <citation type="submission" date="2018-07" db="EMBL/GenBank/DDBJ databases">
        <title>A draft genome of a endophytic bacteria, a new species of Pedobacter.</title>
        <authorList>
            <person name="Zhang Z.D."/>
            <person name="Chen Z.J."/>
        </authorList>
    </citation>
    <scope>NUCLEOTIDE SEQUENCE [LARGE SCALE GENOMIC DNA]</scope>
    <source>
        <strain evidence="2 3">RS10</strain>
    </source>
</reference>
<organism evidence="2 3">
    <name type="scientific">Pedobacter miscanthi</name>
    <dbReference type="NCBI Taxonomy" id="2259170"/>
    <lineage>
        <taxon>Bacteria</taxon>
        <taxon>Pseudomonadati</taxon>
        <taxon>Bacteroidota</taxon>
        <taxon>Sphingobacteriia</taxon>
        <taxon>Sphingobacteriales</taxon>
        <taxon>Sphingobacteriaceae</taxon>
        <taxon>Pedobacter</taxon>
    </lineage>
</organism>
<dbReference type="InterPro" id="IPR027417">
    <property type="entry name" value="P-loop_NTPase"/>
</dbReference>
<dbReference type="Pfam" id="PF13175">
    <property type="entry name" value="AAA_15"/>
    <property type="match status" value="1"/>
</dbReference>
<evidence type="ECO:0000313" key="2">
    <source>
        <dbReference type="EMBL" id="RBQ11544.1"/>
    </source>
</evidence>
<evidence type="ECO:0000259" key="1">
    <source>
        <dbReference type="Pfam" id="PF13175"/>
    </source>
</evidence>
<keyword evidence="3" id="KW-1185">Reference proteome</keyword>
<comment type="caution">
    <text evidence="2">The sequence shown here is derived from an EMBL/GenBank/DDBJ whole genome shotgun (WGS) entry which is preliminary data.</text>
</comment>
<gene>
    <name evidence="2" type="ORF">DRW42_03525</name>
</gene>
<accession>A0A366LE39</accession>
<proteinExistence type="predicted"/>
<dbReference type="Gene3D" id="3.40.50.300">
    <property type="entry name" value="P-loop containing nucleotide triphosphate hydrolases"/>
    <property type="match status" value="1"/>
</dbReference>
<dbReference type="OrthoDB" id="997844at2"/>
<name>A0A366LE39_9SPHI</name>
<dbReference type="RefSeq" id="WP_113947458.1">
    <property type="nucleotide sequence ID" value="NZ_QNQU01000002.1"/>
</dbReference>
<evidence type="ECO:0000313" key="3">
    <source>
        <dbReference type="Proteomes" id="UP000252081"/>
    </source>
</evidence>
<sequence length="878" mass="102231">MAVKWNIVYRELAEAFAAFRNRHGREAGAEIYRILDGDERFRMSNQWFYKYSNYDDQYIDPVILFSSLNSSKAKLENRLIRINHLCRIFMKKAYSEVDFIGCPTPITIDLMSVRNKSTQETLWSIFENVMKFGQSFLDQDTFDKLKYVRGMDTVSFTIFLFWIDAEHFLPLDKHTVGYLIQLGKMDKIPAGYKDYWAILNNLEMSFLEVAEVAYEISSGQTDPEFHTPIKDSEKDMSRPVGNFRLLGVRPMTGLREEVIKVLEVDKPYTFYNAFDLTDFNNIIYSPELDVQLYSTREMKINISSIVGKNGRGKSTLTELIYRAINVLAEAHGNIYTELEKIPELNLELYYLGDFLYCIRFINSDVWIFKYEQVDNTFLNPSIVPIEQFDLGQLFYTIAINYSLYGLNSANIGRWIKSLFVKNDGYQVPIVMNPYRDRGNIDVNVEQILTRQRLMVNLLLPFTEGEGQFDLRKLTDKASAVSVSYKLNQAKFKNLYSYKKKTNLSETITVGFDRASEYYLEILDYVCEKFDLDNRLIPRDITRLNTLVDYAFGYILQKLINISRSYGYGCFDIESGEFSDYTTFIDQLSGNYSHITNKLRQAINFIKYDHIRSFLPENRLSDNVPVSIKELSSEIEKTIGSAQDSQLDTIQIVPPAFLVPKIILDNGSDLDDLSSGEKQRIYAINSLIYHLYNLNSVSVVEDLITYRYVNIIFDEIELYFHPEMQQDFINYLLLYLERINLDRIAAINILIVTHSPFILSDIPSTNILFLGKTDQHIRTFGSNIHDLLANSFFMEAFMGNYVKKIIGELADYLNPKVKDPDGWSEAKSLITIEQIGEPLIQRRLKEMHFARFKQNINRQEQIAKLEEELFRLRRETNTQ</sequence>
<dbReference type="InterPro" id="IPR041685">
    <property type="entry name" value="AAA_GajA/Old/RecF-like"/>
</dbReference>
<dbReference type="EMBL" id="QNQU01000002">
    <property type="protein sequence ID" value="RBQ11544.1"/>
    <property type="molecule type" value="Genomic_DNA"/>
</dbReference>